<evidence type="ECO:0000313" key="1">
    <source>
        <dbReference type="EMBL" id="TMW88444.1"/>
    </source>
</evidence>
<name>A0A6N2B3F5_SOLCI</name>
<dbReference type="EMBL" id="RXGB01005103">
    <property type="protein sequence ID" value="TMW88444.1"/>
    <property type="molecule type" value="Genomic_DNA"/>
</dbReference>
<reference evidence="1" key="1">
    <citation type="submission" date="2019-05" db="EMBL/GenBank/DDBJ databases">
        <title>The de novo reference genome and transcriptome assemblies of the wild tomato species Solanum chilense.</title>
        <authorList>
            <person name="Stam R."/>
            <person name="Nosenko T."/>
            <person name="Hoerger A.C."/>
            <person name="Stephan W."/>
            <person name="Seidel M.A."/>
            <person name="Kuhn J.M.M."/>
            <person name="Haberer G."/>
            <person name="Tellier A."/>
        </authorList>
    </citation>
    <scope>NUCLEOTIDE SEQUENCE</scope>
    <source>
        <tissue evidence="1">Mature leaves</tissue>
    </source>
</reference>
<proteinExistence type="predicted"/>
<feature type="non-terminal residue" evidence="1">
    <location>
        <position position="1"/>
    </location>
</feature>
<comment type="caution">
    <text evidence="1">The sequence shown here is derived from an EMBL/GenBank/DDBJ whole genome shotgun (WGS) entry which is preliminary data.</text>
</comment>
<protein>
    <submittedName>
        <fullName evidence="1">Uncharacterized protein</fullName>
    </submittedName>
</protein>
<organism evidence="1">
    <name type="scientific">Solanum chilense</name>
    <name type="common">Tomato</name>
    <name type="synonym">Lycopersicon chilense</name>
    <dbReference type="NCBI Taxonomy" id="4083"/>
    <lineage>
        <taxon>Eukaryota</taxon>
        <taxon>Viridiplantae</taxon>
        <taxon>Streptophyta</taxon>
        <taxon>Embryophyta</taxon>
        <taxon>Tracheophyta</taxon>
        <taxon>Spermatophyta</taxon>
        <taxon>Magnoliopsida</taxon>
        <taxon>eudicotyledons</taxon>
        <taxon>Gunneridae</taxon>
        <taxon>Pentapetalae</taxon>
        <taxon>asterids</taxon>
        <taxon>lamiids</taxon>
        <taxon>Solanales</taxon>
        <taxon>Solanaceae</taxon>
        <taxon>Solanoideae</taxon>
        <taxon>Solaneae</taxon>
        <taxon>Solanum</taxon>
        <taxon>Solanum subgen. Lycopersicon</taxon>
    </lineage>
</organism>
<dbReference type="AlphaFoldDB" id="A0A6N2B3F5"/>
<gene>
    <name evidence="1" type="ORF">EJD97_018562</name>
</gene>
<sequence>AYVATFVSHIATDYSSIAKDELFVAICVTNIDTDESSIVVHSWITPTEEKLQMSYLITLALVETIFDPIVDRVKMVLAGATTIKKERLPIEVSNELVVFYADDGVHVDYGAAATACVAAAAAGAGAGQHEGATSCR</sequence>
<accession>A0A6N2B3F5</accession>